<comment type="catalytic activity">
    <reaction evidence="1 10">
        <text>a fatty acyl-[ACP] + phosphate = an acyl phosphate + holo-[ACP]</text>
        <dbReference type="Rhea" id="RHEA:42292"/>
        <dbReference type="Rhea" id="RHEA-COMP:9685"/>
        <dbReference type="Rhea" id="RHEA-COMP:14125"/>
        <dbReference type="ChEBI" id="CHEBI:43474"/>
        <dbReference type="ChEBI" id="CHEBI:59918"/>
        <dbReference type="ChEBI" id="CHEBI:64479"/>
        <dbReference type="ChEBI" id="CHEBI:138651"/>
        <dbReference type="EC" id="2.3.1.274"/>
    </reaction>
</comment>
<dbReference type="InterPro" id="IPR003664">
    <property type="entry name" value="FA_synthesis"/>
</dbReference>
<keyword evidence="7 10" id="KW-1208">Phospholipid metabolism</keyword>
<gene>
    <name evidence="10 11" type="primary">plsX</name>
    <name evidence="11" type="ORF">HMPREF0494_1829</name>
</gene>
<evidence type="ECO:0000256" key="1">
    <source>
        <dbReference type="ARBA" id="ARBA00001232"/>
    </source>
</evidence>
<dbReference type="SUPFAM" id="SSF53659">
    <property type="entry name" value="Isocitrate/Isopropylmalate dehydrogenase-like"/>
    <property type="match status" value="1"/>
</dbReference>
<reference evidence="11 12" key="1">
    <citation type="submission" date="2009-09" db="EMBL/GenBank/DDBJ databases">
        <authorList>
            <person name="Qin X."/>
            <person name="Bachman B."/>
            <person name="Battles P."/>
            <person name="Bell A."/>
            <person name="Bess C."/>
            <person name="Bickham C."/>
            <person name="Chaboub L."/>
            <person name="Chen D."/>
            <person name="Coyle M."/>
            <person name="Deiros D.R."/>
            <person name="Dinh H."/>
            <person name="Forbes L."/>
            <person name="Fowler G."/>
            <person name="Francisco L."/>
            <person name="Fu Q."/>
            <person name="Gubbala S."/>
            <person name="Hale W."/>
            <person name="Han Y."/>
            <person name="Hemphill L."/>
            <person name="Highlander S.K."/>
            <person name="Hirani K."/>
            <person name="Hogues M."/>
            <person name="Jackson L."/>
            <person name="Jakkamsetti A."/>
            <person name="Javaid M."/>
            <person name="Jiang H."/>
            <person name="Korchina V."/>
            <person name="Kovar C."/>
            <person name="Lara F."/>
            <person name="Lee S."/>
            <person name="Mata R."/>
            <person name="Mathew T."/>
            <person name="Moen C."/>
            <person name="Morales K."/>
            <person name="Munidasa M."/>
            <person name="Nazareth L."/>
            <person name="Ngo R."/>
            <person name="Nguyen L."/>
            <person name="Okwuonu G."/>
            <person name="Ongeri F."/>
            <person name="Patil S."/>
            <person name="Petrosino J."/>
            <person name="Pham C."/>
            <person name="Pham P."/>
            <person name="Pu L.-L."/>
            <person name="Puazo M."/>
            <person name="Raj R."/>
            <person name="Reid J."/>
            <person name="Rouhana J."/>
            <person name="Saada N."/>
            <person name="Shang Y."/>
            <person name="Simmons D."/>
            <person name="Thornton R."/>
            <person name="Warren J."/>
            <person name="Weissenberger G."/>
            <person name="Zhang J."/>
            <person name="Zhang L."/>
            <person name="Zhou C."/>
            <person name="Zhu D."/>
            <person name="Muzny D."/>
            <person name="Worley K."/>
            <person name="Gibbs R."/>
        </authorList>
    </citation>
    <scope>NUCLEOTIDE SEQUENCE [LARGE SCALE GENOMIC DNA]</scope>
    <source>
        <strain evidence="11 12">DSM 16041</strain>
    </source>
</reference>
<dbReference type="NCBIfam" id="TIGR00182">
    <property type="entry name" value="plsX"/>
    <property type="match status" value="1"/>
</dbReference>
<organism evidence="11 12">
    <name type="scientific">Limosilactobacillus antri DSM 16041</name>
    <dbReference type="NCBI Taxonomy" id="525309"/>
    <lineage>
        <taxon>Bacteria</taxon>
        <taxon>Bacillati</taxon>
        <taxon>Bacillota</taxon>
        <taxon>Bacilli</taxon>
        <taxon>Lactobacillales</taxon>
        <taxon>Lactobacillaceae</taxon>
        <taxon>Limosilactobacillus</taxon>
    </lineage>
</organism>
<evidence type="ECO:0000256" key="10">
    <source>
        <dbReference type="HAMAP-Rule" id="MF_00019"/>
    </source>
</evidence>
<evidence type="ECO:0000256" key="8">
    <source>
        <dbReference type="ARBA" id="ARBA00024069"/>
    </source>
</evidence>
<keyword evidence="4 10" id="KW-0808">Transferase</keyword>
<accession>C8P935</accession>
<keyword evidence="2 10" id="KW-0963">Cytoplasm</keyword>
<evidence type="ECO:0000256" key="2">
    <source>
        <dbReference type="ARBA" id="ARBA00022490"/>
    </source>
</evidence>
<dbReference type="Pfam" id="PF02504">
    <property type="entry name" value="FA_synthesis"/>
    <property type="match status" value="1"/>
</dbReference>
<dbReference type="GO" id="GO:0043811">
    <property type="term" value="F:phosphate:acyl-[acyl carrier protein] acyltransferase activity"/>
    <property type="evidence" value="ECO:0007669"/>
    <property type="project" value="UniProtKB-UniRule"/>
</dbReference>
<dbReference type="InterPro" id="IPR012281">
    <property type="entry name" value="Phospholipid_synth_PlsX-like"/>
</dbReference>
<evidence type="ECO:0000256" key="6">
    <source>
        <dbReference type="ARBA" id="ARBA00023209"/>
    </source>
</evidence>
<keyword evidence="3 10" id="KW-0444">Lipid biosynthesis</keyword>
<comment type="subunit">
    <text evidence="9 10">Homodimer. Probably interacts with PlsY.</text>
</comment>
<name>C8P935_9LACO</name>
<dbReference type="STRING" id="525309.HMPREF0494_1829"/>
<comment type="function">
    <text evidence="10">Catalyzes the reversible formation of acyl-phosphate (acyl-PO(4)) from acyl-[acyl-carrier-protein] (acyl-ACP). This enzyme utilizes acyl-ACP as fatty acyl donor, but not acyl-CoA.</text>
</comment>
<dbReference type="GO" id="GO:0006633">
    <property type="term" value="P:fatty acid biosynthetic process"/>
    <property type="evidence" value="ECO:0007669"/>
    <property type="project" value="UniProtKB-UniRule"/>
</dbReference>
<evidence type="ECO:0000256" key="9">
    <source>
        <dbReference type="ARBA" id="ARBA00046608"/>
    </source>
</evidence>
<dbReference type="PANTHER" id="PTHR30100:SF1">
    <property type="entry name" value="PHOSPHATE ACYLTRANSFERASE"/>
    <property type="match status" value="1"/>
</dbReference>
<dbReference type="Proteomes" id="UP000003675">
    <property type="component" value="Unassembled WGS sequence"/>
</dbReference>
<dbReference type="HAMAP" id="MF_00019">
    <property type="entry name" value="PlsX"/>
    <property type="match status" value="1"/>
</dbReference>
<evidence type="ECO:0000256" key="3">
    <source>
        <dbReference type="ARBA" id="ARBA00022516"/>
    </source>
</evidence>
<dbReference type="PANTHER" id="PTHR30100">
    <property type="entry name" value="FATTY ACID/PHOSPHOLIPID SYNTHESIS PROTEIN PLSX"/>
    <property type="match status" value="1"/>
</dbReference>
<keyword evidence="5 10" id="KW-0443">Lipid metabolism</keyword>
<protein>
    <recommendedName>
        <fullName evidence="8 10">Phosphate acyltransferase</fullName>
        <ecNumber evidence="8 10">2.3.1.274</ecNumber>
    </recommendedName>
    <alternativeName>
        <fullName evidence="10">Acyl-ACP phosphotransacylase</fullName>
    </alternativeName>
    <alternativeName>
        <fullName evidence="10">Acyl-[acyl-carrier-protein]--phosphate acyltransferase</fullName>
    </alternativeName>
    <alternativeName>
        <fullName evidence="10">Phosphate-acyl-ACP acyltransferase</fullName>
    </alternativeName>
</protein>
<dbReference type="eggNOG" id="COG0416">
    <property type="taxonomic scope" value="Bacteria"/>
</dbReference>
<comment type="caution">
    <text evidence="11">The sequence shown here is derived from an EMBL/GenBank/DDBJ whole genome shotgun (WGS) entry which is preliminary data.</text>
</comment>
<comment type="similarity">
    <text evidence="10">Belongs to the PlsX family.</text>
</comment>
<dbReference type="AlphaFoldDB" id="C8P935"/>
<dbReference type="EMBL" id="ACLL01000051">
    <property type="protein sequence ID" value="EEW53106.1"/>
    <property type="molecule type" value="Genomic_DNA"/>
</dbReference>
<keyword evidence="6 10" id="KW-0594">Phospholipid biosynthesis</keyword>
<dbReference type="GO" id="GO:0005737">
    <property type="term" value="C:cytoplasm"/>
    <property type="evidence" value="ECO:0007669"/>
    <property type="project" value="UniProtKB-SubCell"/>
</dbReference>
<dbReference type="UniPathway" id="UPA00085"/>
<dbReference type="GO" id="GO:0008654">
    <property type="term" value="P:phospholipid biosynthetic process"/>
    <property type="evidence" value="ECO:0007669"/>
    <property type="project" value="UniProtKB-KW"/>
</dbReference>
<evidence type="ECO:0000256" key="7">
    <source>
        <dbReference type="ARBA" id="ARBA00023264"/>
    </source>
</evidence>
<sequence>MIKESIIMKIAVDAMGGDNAPQAIIAGVERARDQYPDLEFQLFGDPAKVKPLIKNSERLTLLATTEEITMGEEPVRAIRRKKDSSIVRAARAVKEGSADAFFSAGNTGAVLAAGIFIVGRIKGIDRPGLTSILPITQPGAARQSFVYLDTGANAESKERNLVQYGYLGKFYAENVLGVANPRIALLNNGAEEDKGDQLHKAVWQQLNAAADLNFVGNIESGDLLVGKADVVVSDGWTANAALKATEGTAKMMLILIKDGILTGGLRAKLGYLLLKPVFHQIGKKMSASTYGGAVLLGLKAPVVKTHGSSDATAVANTISQIRTMLSSGVIEKTVDFFGRQAVVDKQAKNE</sequence>
<evidence type="ECO:0000256" key="5">
    <source>
        <dbReference type="ARBA" id="ARBA00023098"/>
    </source>
</evidence>
<evidence type="ECO:0000256" key="4">
    <source>
        <dbReference type="ARBA" id="ARBA00022679"/>
    </source>
</evidence>
<dbReference type="EC" id="2.3.1.274" evidence="8 10"/>
<dbReference type="PIRSF" id="PIRSF002465">
    <property type="entry name" value="Phsphlp_syn_PlsX"/>
    <property type="match status" value="1"/>
</dbReference>
<proteinExistence type="inferred from homology"/>
<comment type="subcellular location">
    <subcellularLocation>
        <location evidence="10">Cytoplasm</location>
    </subcellularLocation>
    <text evidence="10">Associated with the membrane possibly through PlsY.</text>
</comment>
<dbReference type="HOGENOM" id="CLU_039379_1_1_9"/>
<evidence type="ECO:0000313" key="12">
    <source>
        <dbReference type="Proteomes" id="UP000003675"/>
    </source>
</evidence>
<comment type="pathway">
    <text evidence="10">Lipid metabolism; phospholipid metabolism.</text>
</comment>
<evidence type="ECO:0000313" key="11">
    <source>
        <dbReference type="EMBL" id="EEW53106.1"/>
    </source>
</evidence>
<dbReference type="Gene3D" id="3.40.718.10">
    <property type="entry name" value="Isopropylmalate Dehydrogenase"/>
    <property type="match status" value="1"/>
</dbReference>